<comment type="caution">
    <text evidence="1">The sequence shown here is derived from an EMBL/GenBank/DDBJ whole genome shotgun (WGS) entry which is preliminary data.</text>
</comment>
<evidence type="ECO:0000313" key="2">
    <source>
        <dbReference type="Proteomes" id="UP000434554"/>
    </source>
</evidence>
<reference evidence="1 2" key="1">
    <citation type="submission" date="2019-09" db="EMBL/GenBank/DDBJ databases">
        <title>Draft genome sequence of 3 type strains from the CCUG.</title>
        <authorList>
            <person name="Pineiro-Iglesias B."/>
            <person name="Tunovic T."/>
            <person name="Unosson C."/>
            <person name="Inganas E."/>
            <person name="Ohlen M."/>
            <person name="Cardew S."/>
            <person name="Jensie-Markopoulos S."/>
            <person name="Salva-Serra F."/>
            <person name="Jaen-Luchoro D."/>
            <person name="Karlsson R."/>
            <person name="Svensson-Stadler L."/>
            <person name="Chun J."/>
            <person name="Moore E."/>
        </authorList>
    </citation>
    <scope>NUCLEOTIDE SEQUENCE [LARGE SCALE GENOMIC DNA]</scope>
    <source>
        <strain evidence="1 2">CCUG 65427</strain>
    </source>
</reference>
<dbReference type="Proteomes" id="UP000434554">
    <property type="component" value="Unassembled WGS sequence"/>
</dbReference>
<proteinExistence type="predicted"/>
<dbReference type="AlphaFoldDB" id="A0A833CBD3"/>
<dbReference type="RefSeq" id="WP_192496418.1">
    <property type="nucleotide sequence ID" value="NZ_WBKH01000005.1"/>
</dbReference>
<protein>
    <submittedName>
        <fullName evidence="1">Uncharacterized protein</fullName>
    </submittedName>
</protein>
<organism evidence="1 2">
    <name type="scientific">Veillonella seminalis</name>
    <dbReference type="NCBI Taxonomy" id="1502943"/>
    <lineage>
        <taxon>Bacteria</taxon>
        <taxon>Bacillati</taxon>
        <taxon>Bacillota</taxon>
        <taxon>Negativicutes</taxon>
        <taxon>Veillonellales</taxon>
        <taxon>Veillonellaceae</taxon>
        <taxon>Veillonella</taxon>
    </lineage>
</organism>
<accession>A0A833CBD3</accession>
<gene>
    <name evidence="1" type="ORF">F8R14_05515</name>
</gene>
<dbReference type="EMBL" id="WBKH01000005">
    <property type="protein sequence ID" value="KAB1478622.1"/>
    <property type="molecule type" value="Genomic_DNA"/>
</dbReference>
<sequence length="133" mass="14983">MLGGDKLIYTSNEVEKIDLEINQGDDHQITFNLTDDNGELIDTSNSKFIFGACYRYSDPLAIKCECEVVSNGEILLRINRDVTSKLMANNSHAKFNKMYYDIQRICNGKAQRIVQGELLISPGNAFKGDKNEL</sequence>
<name>A0A833CBD3_9FIRM</name>
<evidence type="ECO:0000313" key="1">
    <source>
        <dbReference type="EMBL" id="KAB1478622.1"/>
    </source>
</evidence>